<name>A0ABW5N287_9FLAO</name>
<dbReference type="SMART" id="SM00148">
    <property type="entry name" value="PLCXc"/>
    <property type="match status" value="1"/>
</dbReference>
<dbReference type="InterPro" id="IPR051057">
    <property type="entry name" value="PI-PLC_domain"/>
</dbReference>
<evidence type="ECO:0000256" key="3">
    <source>
        <dbReference type="ARBA" id="ARBA00019758"/>
    </source>
</evidence>
<comment type="caution">
    <text evidence="7">The sequence shown here is derived from an EMBL/GenBank/DDBJ whole genome shotgun (WGS) entry which is preliminary data.</text>
</comment>
<proteinExistence type="predicted"/>
<dbReference type="EC" id="4.6.1.13" evidence="2"/>
<evidence type="ECO:0000256" key="2">
    <source>
        <dbReference type="ARBA" id="ARBA00012581"/>
    </source>
</evidence>
<evidence type="ECO:0000256" key="4">
    <source>
        <dbReference type="ARBA" id="ARBA00030474"/>
    </source>
</evidence>
<dbReference type="InterPro" id="IPR000909">
    <property type="entry name" value="PLipase_C_PInositol-sp_X_dom"/>
</dbReference>
<organism evidence="7 8">
    <name type="scientific">Aquimarina hainanensis</name>
    <dbReference type="NCBI Taxonomy" id="1578017"/>
    <lineage>
        <taxon>Bacteria</taxon>
        <taxon>Pseudomonadati</taxon>
        <taxon>Bacteroidota</taxon>
        <taxon>Flavobacteriia</taxon>
        <taxon>Flavobacteriales</taxon>
        <taxon>Flavobacteriaceae</taxon>
        <taxon>Aquimarina</taxon>
    </lineage>
</organism>
<dbReference type="RefSeq" id="WP_378297939.1">
    <property type="nucleotide sequence ID" value="NZ_JBHULX010000001.1"/>
</dbReference>
<evidence type="ECO:0000313" key="8">
    <source>
        <dbReference type="Proteomes" id="UP001597459"/>
    </source>
</evidence>
<dbReference type="InterPro" id="IPR017946">
    <property type="entry name" value="PLC-like_Pdiesterase_TIM-brl"/>
</dbReference>
<comment type="catalytic activity">
    <reaction evidence="1">
        <text>a 1,2-diacyl-sn-glycero-3-phospho-(1D-myo-inositol) = 1D-myo-inositol 1,2-cyclic phosphate + a 1,2-diacyl-sn-glycerol</text>
        <dbReference type="Rhea" id="RHEA:17093"/>
        <dbReference type="ChEBI" id="CHEBI:17815"/>
        <dbReference type="ChEBI" id="CHEBI:57880"/>
        <dbReference type="ChEBI" id="CHEBI:58484"/>
        <dbReference type="EC" id="4.6.1.13"/>
    </reaction>
</comment>
<feature type="domain" description="Phosphatidylinositol-specific phospholipase C X" evidence="6">
    <location>
        <begin position="3"/>
        <end position="141"/>
    </location>
</feature>
<sequence>MKLSGLSIPGTHDSGARYDSPYYSGTAKCQDLTIGEQLKQGTRFLDIRCRRINNRFTIHHGPVYQKINFTDVLDYCYDFLNKNPSETIIMSLKEEHTPSNSNMSFEAIFDSYINKNPTMWYLGKDIPILEIARGQIVLVRRFHAARTPKGIDANPSLWENNSSFFIFNGSQILRVQDEYEVSDTHQKWSDIIGLFSEALNDRNRHVMYINFTSGYSGLIPNIPSVANEINQELTSYFRHSPRGRYGSILMDFAEESKNRLIIDTNFINHKS</sequence>
<dbReference type="Pfam" id="PF00388">
    <property type="entry name" value="PI-PLC-X"/>
    <property type="match status" value="1"/>
</dbReference>
<evidence type="ECO:0000259" key="6">
    <source>
        <dbReference type="SMART" id="SM00148"/>
    </source>
</evidence>
<dbReference type="Gene3D" id="3.20.20.190">
    <property type="entry name" value="Phosphatidylinositol (PI) phosphodiesterase"/>
    <property type="match status" value="1"/>
</dbReference>
<evidence type="ECO:0000313" key="7">
    <source>
        <dbReference type="EMBL" id="MFD2589732.1"/>
    </source>
</evidence>
<dbReference type="EMBL" id="JBHULX010000001">
    <property type="protein sequence ID" value="MFD2589732.1"/>
    <property type="molecule type" value="Genomic_DNA"/>
</dbReference>
<evidence type="ECO:0000256" key="1">
    <source>
        <dbReference type="ARBA" id="ARBA00001316"/>
    </source>
</evidence>
<keyword evidence="8" id="KW-1185">Reference proteome</keyword>
<dbReference type="Proteomes" id="UP001597459">
    <property type="component" value="Unassembled WGS sequence"/>
</dbReference>
<gene>
    <name evidence="7" type="ORF">ACFSTE_02750</name>
</gene>
<dbReference type="PANTHER" id="PTHR13593:SF113">
    <property type="entry name" value="SI:DKEY-266F7.9"/>
    <property type="match status" value="1"/>
</dbReference>
<dbReference type="PROSITE" id="PS50007">
    <property type="entry name" value="PIPLC_X_DOMAIN"/>
    <property type="match status" value="1"/>
</dbReference>
<reference evidence="8" key="1">
    <citation type="journal article" date="2019" name="Int. J. Syst. Evol. Microbiol.">
        <title>The Global Catalogue of Microorganisms (GCM) 10K type strain sequencing project: providing services to taxonomists for standard genome sequencing and annotation.</title>
        <authorList>
            <consortium name="The Broad Institute Genomics Platform"/>
            <consortium name="The Broad Institute Genome Sequencing Center for Infectious Disease"/>
            <person name="Wu L."/>
            <person name="Ma J."/>
        </authorList>
    </citation>
    <scope>NUCLEOTIDE SEQUENCE [LARGE SCALE GENOMIC DNA]</scope>
    <source>
        <strain evidence="8">KCTC 42423</strain>
    </source>
</reference>
<dbReference type="CDD" id="cd08586">
    <property type="entry name" value="PI-PLCc_BcPLC_like"/>
    <property type="match status" value="1"/>
</dbReference>
<protein>
    <recommendedName>
        <fullName evidence="3">1-phosphatidylinositol phosphodiesterase</fullName>
        <ecNumber evidence="2">4.6.1.13</ecNumber>
    </recommendedName>
    <alternativeName>
        <fullName evidence="4">Phosphatidylinositol diacylglycerol-lyase</fullName>
    </alternativeName>
    <alternativeName>
        <fullName evidence="5">Phosphatidylinositol-specific phospholipase C</fullName>
    </alternativeName>
</protein>
<accession>A0ABW5N287</accession>
<dbReference type="SUPFAM" id="SSF51695">
    <property type="entry name" value="PLC-like phosphodiesterases"/>
    <property type="match status" value="1"/>
</dbReference>
<dbReference type="PANTHER" id="PTHR13593">
    <property type="match status" value="1"/>
</dbReference>
<evidence type="ECO:0000256" key="5">
    <source>
        <dbReference type="ARBA" id="ARBA00030782"/>
    </source>
</evidence>